<protein>
    <recommendedName>
        <fullName evidence="5">PHD-type domain-containing protein</fullName>
    </recommendedName>
</protein>
<dbReference type="PANTHER" id="PTHR47526">
    <property type="entry name" value="ATP-DEPENDENT DNA HELICASE"/>
    <property type="match status" value="1"/>
</dbReference>
<keyword evidence="3" id="KW-0862">Zinc</keyword>
<dbReference type="PROSITE" id="PS50016">
    <property type="entry name" value="ZF_PHD_2"/>
    <property type="match status" value="1"/>
</dbReference>
<feature type="domain" description="PHD-type" evidence="5">
    <location>
        <begin position="278"/>
        <end position="327"/>
    </location>
</feature>
<evidence type="ECO:0000256" key="3">
    <source>
        <dbReference type="ARBA" id="ARBA00022833"/>
    </source>
</evidence>
<dbReference type="SUPFAM" id="SSF52980">
    <property type="entry name" value="Restriction endonuclease-like"/>
    <property type="match status" value="1"/>
</dbReference>
<dbReference type="InterPro" id="IPR011335">
    <property type="entry name" value="Restrct_endonuc-II-like"/>
</dbReference>
<dbReference type="PROSITE" id="PS01359">
    <property type="entry name" value="ZF_PHD_1"/>
    <property type="match status" value="1"/>
</dbReference>
<keyword evidence="2 4" id="KW-0863">Zinc-finger</keyword>
<evidence type="ECO:0000256" key="4">
    <source>
        <dbReference type="PROSITE-ProRule" id="PRU00146"/>
    </source>
</evidence>
<dbReference type="InterPro" id="IPR001965">
    <property type="entry name" value="Znf_PHD"/>
</dbReference>
<dbReference type="CDD" id="cd15505">
    <property type="entry name" value="PHD_ING"/>
    <property type="match status" value="1"/>
</dbReference>
<dbReference type="InterPro" id="IPR019786">
    <property type="entry name" value="Zinc_finger_PHD-type_CS"/>
</dbReference>
<dbReference type="InterPro" id="IPR013083">
    <property type="entry name" value="Znf_RING/FYVE/PHD"/>
</dbReference>
<dbReference type="GO" id="GO:0006281">
    <property type="term" value="P:DNA repair"/>
    <property type="evidence" value="ECO:0007669"/>
    <property type="project" value="UniProtKB-ARBA"/>
</dbReference>
<dbReference type="SUPFAM" id="SSF57903">
    <property type="entry name" value="FYVE/PHD zinc finger"/>
    <property type="match status" value="1"/>
</dbReference>
<evidence type="ECO:0000259" key="5">
    <source>
        <dbReference type="PROSITE" id="PS50016"/>
    </source>
</evidence>
<dbReference type="PANTHER" id="PTHR47526:SF4">
    <property type="entry name" value="SWIM-TYPE DOMAIN-CONTAINING PROTEIN"/>
    <property type="match status" value="1"/>
</dbReference>
<evidence type="ECO:0000256" key="1">
    <source>
        <dbReference type="ARBA" id="ARBA00022723"/>
    </source>
</evidence>
<dbReference type="Pfam" id="PF09588">
    <property type="entry name" value="YqaJ"/>
    <property type="match status" value="1"/>
</dbReference>
<dbReference type="InterPro" id="IPR019080">
    <property type="entry name" value="YqaJ_viral_recombinase"/>
</dbReference>
<dbReference type="InterPro" id="IPR019787">
    <property type="entry name" value="Znf_PHD-finger"/>
</dbReference>
<keyword evidence="1" id="KW-0479">Metal-binding</keyword>
<reference evidence="6 7" key="1">
    <citation type="submission" date="2024-11" db="EMBL/GenBank/DDBJ databases">
        <title>Chromosome-level genome assembly of the freshwater bivalve Anodonta woodiana.</title>
        <authorList>
            <person name="Chen X."/>
        </authorList>
    </citation>
    <scope>NUCLEOTIDE SEQUENCE [LARGE SCALE GENOMIC DNA]</scope>
    <source>
        <strain evidence="6">MN2024</strain>
        <tissue evidence="6">Gills</tissue>
    </source>
</reference>
<dbReference type="SMART" id="SM00249">
    <property type="entry name" value="PHD"/>
    <property type="match status" value="1"/>
</dbReference>
<dbReference type="Gene3D" id="3.90.320.10">
    <property type="match status" value="1"/>
</dbReference>
<dbReference type="InterPro" id="IPR011011">
    <property type="entry name" value="Znf_FYVE_PHD"/>
</dbReference>
<dbReference type="EMBL" id="JBJQND010000001">
    <property type="protein sequence ID" value="KAL3890954.1"/>
    <property type="molecule type" value="Genomic_DNA"/>
</dbReference>
<dbReference type="GO" id="GO:0008270">
    <property type="term" value="F:zinc ion binding"/>
    <property type="evidence" value="ECO:0007669"/>
    <property type="project" value="UniProtKB-KW"/>
</dbReference>
<sequence>MNYSELLKKCQKIELIVSEEQAKAVESATREQSNSKLWHRFRTGRITASKMKNVCNTDPTFPSQSLIKSICYPESYKFKSAATQWGCQHEKYAREIFFEKVKTAHENAKLEESGFFINPVVPFIGASPDGIFSCDCCGQATVEIKCPFCKRESTFDVAMSTDKKFYLQEETDKGQLTLDKNHSYYYQVQTQLGVTKLDLAYFVVWTEKDLHIEQITFDSEMWNEMCAKSKHIFVTAILPELIGKFYSRLPNTNILSASACNSSRSGESETSSCNTNEELWCFCNQVESGRMICCDNDKCKLKWFHYLCLGISCAPRGKWYCPDCRKLSQFQSKCGKKPAK</sequence>
<comment type="caution">
    <text evidence="6">The sequence shown here is derived from an EMBL/GenBank/DDBJ whole genome shotgun (WGS) entry which is preliminary data.</text>
</comment>
<dbReference type="AlphaFoldDB" id="A0ABD3XXM2"/>
<keyword evidence="7" id="KW-1185">Reference proteome</keyword>
<evidence type="ECO:0000313" key="6">
    <source>
        <dbReference type="EMBL" id="KAL3890954.1"/>
    </source>
</evidence>
<dbReference type="Gene3D" id="3.30.40.10">
    <property type="entry name" value="Zinc/RING finger domain, C3HC4 (zinc finger)"/>
    <property type="match status" value="1"/>
</dbReference>
<evidence type="ECO:0000256" key="2">
    <source>
        <dbReference type="ARBA" id="ARBA00022771"/>
    </source>
</evidence>
<accession>A0ABD3XXM2</accession>
<evidence type="ECO:0000313" key="7">
    <source>
        <dbReference type="Proteomes" id="UP001634394"/>
    </source>
</evidence>
<dbReference type="InterPro" id="IPR011604">
    <property type="entry name" value="PDDEXK-like_dom_sf"/>
</dbReference>
<proteinExistence type="predicted"/>
<dbReference type="Proteomes" id="UP001634394">
    <property type="component" value="Unassembled WGS sequence"/>
</dbReference>
<name>A0ABD3XXM2_SINWO</name>
<organism evidence="6 7">
    <name type="scientific">Sinanodonta woodiana</name>
    <name type="common">Chinese pond mussel</name>
    <name type="synonym">Anodonta woodiana</name>
    <dbReference type="NCBI Taxonomy" id="1069815"/>
    <lineage>
        <taxon>Eukaryota</taxon>
        <taxon>Metazoa</taxon>
        <taxon>Spiralia</taxon>
        <taxon>Lophotrochozoa</taxon>
        <taxon>Mollusca</taxon>
        <taxon>Bivalvia</taxon>
        <taxon>Autobranchia</taxon>
        <taxon>Heteroconchia</taxon>
        <taxon>Palaeoheterodonta</taxon>
        <taxon>Unionida</taxon>
        <taxon>Unionoidea</taxon>
        <taxon>Unionidae</taxon>
        <taxon>Unioninae</taxon>
        <taxon>Sinanodonta</taxon>
    </lineage>
</organism>
<gene>
    <name evidence="6" type="ORF">ACJMK2_003223</name>
</gene>
<dbReference type="CDD" id="cd22343">
    <property type="entry name" value="PDDEXK_lambda_exonuclease-like"/>
    <property type="match status" value="1"/>
</dbReference>